<dbReference type="EMBL" id="BHZC01000001">
    <property type="protein sequence ID" value="GCD37919.1"/>
    <property type="molecule type" value="Genomic_DNA"/>
</dbReference>
<dbReference type="AlphaFoldDB" id="A0A7U9KYU7"/>
<accession>A0A7U9KYU7</accession>
<evidence type="ECO:0000313" key="1">
    <source>
        <dbReference type="EMBL" id="GCD37919.1"/>
    </source>
</evidence>
<dbReference type="RefSeq" id="WP_167515179.1">
    <property type="nucleotide sequence ID" value="NZ_BHZC01000001.1"/>
</dbReference>
<dbReference type="Proteomes" id="UP000287830">
    <property type="component" value="Unassembled WGS sequence"/>
</dbReference>
<sequence>MTTAEANDTIRAFMTDRAGRPLWPEEQEQYERLLGEWAAAARRDLVTAA</sequence>
<gene>
    <name evidence="1" type="ORF">OEIGOIKO_05729</name>
</gene>
<reference evidence="1 2" key="1">
    <citation type="submission" date="2018-11" db="EMBL/GenBank/DDBJ databases">
        <title>Whole genome sequence of Streptomyces chrestomyceticus NBRC 13444(T).</title>
        <authorList>
            <person name="Komaki H."/>
            <person name="Tamura T."/>
        </authorList>
    </citation>
    <scope>NUCLEOTIDE SEQUENCE [LARGE SCALE GENOMIC DNA]</scope>
    <source>
        <strain evidence="1 2">NBRC 13444</strain>
    </source>
</reference>
<organism evidence="1 2">
    <name type="scientific">Streptomyces chrestomyceticus JCM 4735</name>
    <dbReference type="NCBI Taxonomy" id="1306181"/>
    <lineage>
        <taxon>Bacteria</taxon>
        <taxon>Bacillati</taxon>
        <taxon>Actinomycetota</taxon>
        <taxon>Actinomycetes</taxon>
        <taxon>Kitasatosporales</taxon>
        <taxon>Streptomycetaceae</taxon>
        <taxon>Streptomyces</taxon>
    </lineage>
</organism>
<name>A0A7U9KYU7_9ACTN</name>
<evidence type="ECO:0000313" key="2">
    <source>
        <dbReference type="Proteomes" id="UP000287830"/>
    </source>
</evidence>
<comment type="caution">
    <text evidence="1">The sequence shown here is derived from an EMBL/GenBank/DDBJ whole genome shotgun (WGS) entry which is preliminary data.</text>
</comment>
<dbReference type="GeneID" id="95626898"/>
<protein>
    <submittedName>
        <fullName evidence="1">Uncharacterized protein</fullName>
    </submittedName>
</protein>
<proteinExistence type="predicted"/>